<evidence type="ECO:0000313" key="2">
    <source>
        <dbReference type="Proteomes" id="UP000789901"/>
    </source>
</evidence>
<keyword evidence="2" id="KW-1185">Reference proteome</keyword>
<reference evidence="1 2" key="1">
    <citation type="submission" date="2021-06" db="EMBL/GenBank/DDBJ databases">
        <authorList>
            <person name="Kallberg Y."/>
            <person name="Tangrot J."/>
            <person name="Rosling A."/>
        </authorList>
    </citation>
    <scope>NUCLEOTIDE SEQUENCE [LARGE SCALE GENOMIC DNA]</scope>
    <source>
        <strain evidence="1 2">120-4 pot B 10/14</strain>
    </source>
</reference>
<accession>A0ABN7VY32</accession>
<name>A0ABN7VY32_GIGMA</name>
<sequence>DSDIYDNMDDNNLLQIDETNEIEEVHDNVLILTIPTNNELLNNKQISKK</sequence>
<organism evidence="1 2">
    <name type="scientific">Gigaspora margarita</name>
    <dbReference type="NCBI Taxonomy" id="4874"/>
    <lineage>
        <taxon>Eukaryota</taxon>
        <taxon>Fungi</taxon>
        <taxon>Fungi incertae sedis</taxon>
        <taxon>Mucoromycota</taxon>
        <taxon>Glomeromycotina</taxon>
        <taxon>Glomeromycetes</taxon>
        <taxon>Diversisporales</taxon>
        <taxon>Gigasporaceae</taxon>
        <taxon>Gigaspora</taxon>
    </lineage>
</organism>
<gene>
    <name evidence="1" type="ORF">GMARGA_LOCUS24254</name>
</gene>
<dbReference type="Proteomes" id="UP000789901">
    <property type="component" value="Unassembled WGS sequence"/>
</dbReference>
<protein>
    <submittedName>
        <fullName evidence="1">37941_t:CDS:1</fullName>
    </submittedName>
</protein>
<evidence type="ECO:0000313" key="1">
    <source>
        <dbReference type="EMBL" id="CAG8806240.1"/>
    </source>
</evidence>
<dbReference type="EMBL" id="CAJVQB010025399">
    <property type="protein sequence ID" value="CAG8806240.1"/>
    <property type="molecule type" value="Genomic_DNA"/>
</dbReference>
<feature type="non-terminal residue" evidence="1">
    <location>
        <position position="1"/>
    </location>
</feature>
<comment type="caution">
    <text evidence="1">The sequence shown here is derived from an EMBL/GenBank/DDBJ whole genome shotgun (WGS) entry which is preliminary data.</text>
</comment>
<proteinExistence type="predicted"/>